<dbReference type="EMBL" id="CAAALY010056001">
    <property type="protein sequence ID" value="VEL22353.1"/>
    <property type="molecule type" value="Genomic_DNA"/>
</dbReference>
<organism evidence="2 3">
    <name type="scientific">Protopolystoma xenopodis</name>
    <dbReference type="NCBI Taxonomy" id="117903"/>
    <lineage>
        <taxon>Eukaryota</taxon>
        <taxon>Metazoa</taxon>
        <taxon>Spiralia</taxon>
        <taxon>Lophotrochozoa</taxon>
        <taxon>Platyhelminthes</taxon>
        <taxon>Monogenea</taxon>
        <taxon>Polyopisthocotylea</taxon>
        <taxon>Polystomatidea</taxon>
        <taxon>Polystomatidae</taxon>
        <taxon>Protopolystoma</taxon>
    </lineage>
</organism>
<evidence type="ECO:0008006" key="4">
    <source>
        <dbReference type="Google" id="ProtNLM"/>
    </source>
</evidence>
<dbReference type="AlphaFoldDB" id="A0A448WX65"/>
<feature type="signal peptide" evidence="1">
    <location>
        <begin position="1"/>
        <end position="26"/>
    </location>
</feature>
<dbReference type="Proteomes" id="UP000784294">
    <property type="component" value="Unassembled WGS sequence"/>
</dbReference>
<evidence type="ECO:0000256" key="1">
    <source>
        <dbReference type="SAM" id="SignalP"/>
    </source>
</evidence>
<gene>
    <name evidence="2" type="ORF">PXEA_LOCUS15793</name>
</gene>
<feature type="chain" id="PRO_5019392577" description="Secreted protein" evidence="1">
    <location>
        <begin position="27"/>
        <end position="98"/>
    </location>
</feature>
<keyword evidence="1" id="KW-0732">Signal</keyword>
<reference evidence="2" key="1">
    <citation type="submission" date="2018-11" db="EMBL/GenBank/DDBJ databases">
        <authorList>
            <consortium name="Pathogen Informatics"/>
        </authorList>
    </citation>
    <scope>NUCLEOTIDE SEQUENCE</scope>
</reference>
<proteinExistence type="predicted"/>
<protein>
    <recommendedName>
        <fullName evidence="4">Secreted protein</fullName>
    </recommendedName>
</protein>
<keyword evidence="3" id="KW-1185">Reference proteome</keyword>
<evidence type="ECO:0000313" key="3">
    <source>
        <dbReference type="Proteomes" id="UP000784294"/>
    </source>
</evidence>
<accession>A0A448WX65</accession>
<comment type="caution">
    <text evidence="2">The sequence shown here is derived from an EMBL/GenBank/DDBJ whole genome shotgun (WGS) entry which is preliminary data.</text>
</comment>
<name>A0A448WX65_9PLAT</name>
<sequence>MLMIQPRRVCLSMFLVIPFLTTPIVTQNIVLEVIEVHICLNAMGKLNKRADRSRGLVLSEPLWLDAKLQLVNASDHESTILHFQWFMVAVRVSNWPGS</sequence>
<evidence type="ECO:0000313" key="2">
    <source>
        <dbReference type="EMBL" id="VEL22353.1"/>
    </source>
</evidence>